<keyword evidence="9" id="KW-0325">Glycoprotein</keyword>
<evidence type="ECO:0000259" key="11">
    <source>
        <dbReference type="PROSITE" id="PS50002"/>
    </source>
</evidence>
<evidence type="ECO:0000259" key="14">
    <source>
        <dbReference type="PROSITE" id="PS51745"/>
    </source>
</evidence>
<dbReference type="SMART" id="SM00312">
    <property type="entry name" value="PX"/>
    <property type="match status" value="1"/>
</dbReference>
<evidence type="ECO:0000256" key="10">
    <source>
        <dbReference type="PROSITE-ProRule" id="PRU00192"/>
    </source>
</evidence>
<dbReference type="PROSITE" id="PS50195">
    <property type="entry name" value="PX"/>
    <property type="match status" value="1"/>
</dbReference>
<dbReference type="PROSITE" id="PS50853">
    <property type="entry name" value="FN3"/>
    <property type="match status" value="1"/>
</dbReference>
<comment type="caution">
    <text evidence="15">The sequence shown here is derived from an EMBL/GenBank/DDBJ whole genome shotgun (WGS) entry which is preliminary data.</text>
</comment>
<evidence type="ECO:0000256" key="1">
    <source>
        <dbReference type="ARBA" id="ARBA00004479"/>
    </source>
</evidence>
<dbReference type="SMART" id="SM00326">
    <property type="entry name" value="SH3"/>
    <property type="match status" value="1"/>
</dbReference>
<dbReference type="InterPro" id="IPR013783">
    <property type="entry name" value="Ig-like_fold"/>
</dbReference>
<keyword evidence="4" id="KW-0732">Signal</keyword>
<keyword evidence="8" id="KW-0675">Receptor</keyword>
<feature type="domain" description="PB1" evidence="14">
    <location>
        <begin position="175"/>
        <end position="267"/>
    </location>
</feature>
<dbReference type="SMART" id="SM00060">
    <property type="entry name" value="FN3"/>
    <property type="match status" value="2"/>
</dbReference>
<dbReference type="Pfam" id="PF00041">
    <property type="entry name" value="fn3"/>
    <property type="match status" value="1"/>
</dbReference>
<dbReference type="InterPro" id="IPR000270">
    <property type="entry name" value="PB1_dom"/>
</dbReference>
<dbReference type="InterPro" id="IPR036871">
    <property type="entry name" value="PX_dom_sf"/>
</dbReference>
<dbReference type="Pfam" id="PF00018">
    <property type="entry name" value="SH3_1"/>
    <property type="match status" value="1"/>
</dbReference>
<gene>
    <name evidence="15" type="ORF">WISP_20571</name>
</gene>
<keyword evidence="3" id="KW-0812">Transmembrane</keyword>
<dbReference type="Gene3D" id="2.30.30.40">
    <property type="entry name" value="SH3 Domains"/>
    <property type="match status" value="1"/>
</dbReference>
<dbReference type="PRINTS" id="PR00497">
    <property type="entry name" value="P40PHOX"/>
</dbReference>
<dbReference type="InterPro" id="IPR000919">
    <property type="entry name" value="p40phox"/>
</dbReference>
<dbReference type="SUPFAM" id="SSF64268">
    <property type="entry name" value="PX domain"/>
    <property type="match status" value="1"/>
</dbReference>
<keyword evidence="6" id="KW-0472">Membrane</keyword>
<reference evidence="15" key="1">
    <citation type="submission" date="2019-10" db="EMBL/GenBank/DDBJ databases">
        <authorList>
            <person name="Soares A.E.R."/>
            <person name="Aleixo A."/>
            <person name="Schneider P."/>
            <person name="Miyaki C.Y."/>
            <person name="Schneider M.P."/>
            <person name="Mello C."/>
            <person name="Vasconcelos A.T.R."/>
        </authorList>
    </citation>
    <scope>NUCLEOTIDE SEQUENCE</scope>
    <source>
        <tissue evidence="15">Muscle</tissue>
    </source>
</reference>
<evidence type="ECO:0000256" key="5">
    <source>
        <dbReference type="ARBA" id="ARBA00022989"/>
    </source>
</evidence>
<evidence type="ECO:0000256" key="7">
    <source>
        <dbReference type="ARBA" id="ARBA00023157"/>
    </source>
</evidence>
<dbReference type="InterPro" id="IPR001683">
    <property type="entry name" value="PX_dom"/>
</dbReference>
<dbReference type="CDD" id="cd06399">
    <property type="entry name" value="PB1_P40"/>
    <property type="match status" value="1"/>
</dbReference>
<dbReference type="PROSITE" id="PS50002">
    <property type="entry name" value="SH3"/>
    <property type="match status" value="1"/>
</dbReference>
<dbReference type="Proteomes" id="UP001145742">
    <property type="component" value="Unassembled WGS sequence"/>
</dbReference>
<organism evidence="15 16">
    <name type="scientific">Willisornis vidua</name>
    <name type="common">Xingu scale-backed antbird</name>
    <dbReference type="NCBI Taxonomy" id="1566151"/>
    <lineage>
        <taxon>Eukaryota</taxon>
        <taxon>Metazoa</taxon>
        <taxon>Chordata</taxon>
        <taxon>Craniata</taxon>
        <taxon>Vertebrata</taxon>
        <taxon>Euteleostomi</taxon>
        <taxon>Archelosauria</taxon>
        <taxon>Archosauria</taxon>
        <taxon>Dinosauria</taxon>
        <taxon>Saurischia</taxon>
        <taxon>Theropoda</taxon>
        <taxon>Coelurosauria</taxon>
        <taxon>Aves</taxon>
        <taxon>Neognathae</taxon>
        <taxon>Neoaves</taxon>
        <taxon>Telluraves</taxon>
        <taxon>Australaves</taxon>
        <taxon>Passeriformes</taxon>
        <taxon>Thamnophilidae</taxon>
        <taxon>Willisornis</taxon>
    </lineage>
</organism>
<dbReference type="InterPro" id="IPR036116">
    <property type="entry name" value="FN3_sf"/>
</dbReference>
<evidence type="ECO:0000256" key="3">
    <source>
        <dbReference type="ARBA" id="ARBA00022692"/>
    </source>
</evidence>
<evidence type="ECO:0000256" key="8">
    <source>
        <dbReference type="ARBA" id="ARBA00023170"/>
    </source>
</evidence>
<dbReference type="PROSITE" id="PS51745">
    <property type="entry name" value="PB1"/>
    <property type="match status" value="1"/>
</dbReference>
<dbReference type="Gene3D" id="3.10.20.90">
    <property type="entry name" value="Phosphatidylinositol 3-kinase Catalytic Subunit, Chain A, domain 1"/>
    <property type="match status" value="1"/>
</dbReference>
<dbReference type="InterPro" id="IPR034853">
    <property type="entry name" value="PB1_P40"/>
</dbReference>
<dbReference type="PANTHER" id="PTHR23037:SF22">
    <property type="entry name" value="CYTOKINE RECEPTOR COMMON SUBUNIT BETA"/>
    <property type="match status" value="1"/>
</dbReference>
<dbReference type="InterPro" id="IPR048668">
    <property type="entry name" value="IL3RB_N"/>
</dbReference>
<protein>
    <submittedName>
        <fullName evidence="15">Uncharacterized protein</fullName>
    </submittedName>
</protein>
<dbReference type="Pfam" id="PF21460">
    <property type="entry name" value="IL3Rb_N"/>
    <property type="match status" value="1"/>
</dbReference>
<dbReference type="InterPro" id="IPR001452">
    <property type="entry name" value="SH3_domain"/>
</dbReference>
<evidence type="ECO:0000256" key="6">
    <source>
        <dbReference type="ARBA" id="ARBA00023136"/>
    </source>
</evidence>
<dbReference type="SMART" id="SM00666">
    <property type="entry name" value="PB1"/>
    <property type="match status" value="1"/>
</dbReference>
<feature type="domain" description="PX" evidence="12">
    <location>
        <begin position="19"/>
        <end position="144"/>
    </location>
</feature>
<dbReference type="CDD" id="cd00063">
    <property type="entry name" value="FN3"/>
    <property type="match status" value="1"/>
</dbReference>
<dbReference type="Gene3D" id="2.60.40.10">
    <property type="entry name" value="Immunoglobulins"/>
    <property type="match status" value="3"/>
</dbReference>
<evidence type="ECO:0000313" key="15">
    <source>
        <dbReference type="EMBL" id="KAJ7425854.1"/>
    </source>
</evidence>
<proteinExistence type="predicted"/>
<dbReference type="EMBL" id="WHWB01032380">
    <property type="protein sequence ID" value="KAJ7425854.1"/>
    <property type="molecule type" value="Genomic_DNA"/>
</dbReference>
<dbReference type="Pfam" id="PF00564">
    <property type="entry name" value="PB1"/>
    <property type="match status" value="1"/>
</dbReference>
<dbReference type="PANTHER" id="PTHR23037">
    <property type="entry name" value="CYTOKINE RECEPTOR"/>
    <property type="match status" value="1"/>
</dbReference>
<keyword evidence="16" id="KW-1185">Reference proteome</keyword>
<comment type="subcellular location">
    <subcellularLocation>
        <location evidence="1">Membrane</location>
        <topology evidence="1">Single-pass type I membrane protein</topology>
    </subcellularLocation>
</comment>
<dbReference type="SUPFAM" id="SSF49265">
    <property type="entry name" value="Fibronectin type III"/>
    <property type="match status" value="3"/>
</dbReference>
<evidence type="ECO:0000256" key="2">
    <source>
        <dbReference type="ARBA" id="ARBA00022443"/>
    </source>
</evidence>
<evidence type="ECO:0000259" key="12">
    <source>
        <dbReference type="PROSITE" id="PS50195"/>
    </source>
</evidence>
<evidence type="ECO:0000259" key="13">
    <source>
        <dbReference type="PROSITE" id="PS50853"/>
    </source>
</evidence>
<dbReference type="InterPro" id="IPR003961">
    <property type="entry name" value="FN3_dom"/>
</dbReference>
<feature type="domain" description="SH3" evidence="11">
    <location>
        <begin position="108"/>
        <end position="167"/>
    </location>
</feature>
<dbReference type="SUPFAM" id="SSF50044">
    <property type="entry name" value="SH3-domain"/>
    <property type="match status" value="1"/>
</dbReference>
<keyword evidence="2 10" id="KW-0728">SH3 domain</keyword>
<dbReference type="Gene3D" id="3.30.1520.10">
    <property type="entry name" value="Phox-like domain"/>
    <property type="match status" value="1"/>
</dbReference>
<dbReference type="InterPro" id="IPR036028">
    <property type="entry name" value="SH3-like_dom_sf"/>
</dbReference>
<name>A0ABQ9DTL4_9PASS</name>
<evidence type="ECO:0000256" key="4">
    <source>
        <dbReference type="ARBA" id="ARBA00022729"/>
    </source>
</evidence>
<sequence>MSLPRQLREKSDFDQLPDDVPVSANIADIEEKKGFTNYYMFVIEVKLKGGGRYLIFRRYREFYALHTKLEERYGPESNNGPFTCTLPILPGKVFVGAKKEIAENRIPILNVYMKALFDFPGTNKLELSFKKGDLIYLLSRVNKDWLEGTANDATGIFPCAFVKIIKDLPQQEDTVNKIRCYYYNETVSTIRDISVEEDLSSIPSFKDLMELMRREFDQDDIVLNYRDLDGDLIRLLSNEDVELMVSQSRRTPSEKHFFPWKLHITHKDDLGVYNTSPGIGATQTVGTIFFSFLALVCIRDIYLDIREGSSLWAKDGMNMKEVFILLLSLCLDFTVQAIRESIPMKSLSCYYDYKSQVTCTWMEHSEAHDLVDMTLYERNDSIMENMFCTRQTENDLHETPDVYVHWVCRNSTDYFGSGIELTYGFKPNKMLQAELNVDLFQNVQLLPPQNLSVSLMTSGDFLLTWKTADGSQGLGNALEYEVTYKREWESWEGAASLFLSNTTHCSLSREDLVPGSSYIARVRARPGQASGFSGQYSVWSTEASWKTPEGGLQPRNLRCLFNGGDRLTCSWEVRKAITTSVIFGLFFRATPASEEKECSPVHEKTLPHVPYVVQSCEIPVSNSSSKSQYNVSVRAKVEEKVIESYKNS</sequence>
<dbReference type="SUPFAM" id="SSF54277">
    <property type="entry name" value="CAD &amp; PB1 domains"/>
    <property type="match status" value="1"/>
</dbReference>
<dbReference type="InterPro" id="IPR053793">
    <property type="entry name" value="PB1-like"/>
</dbReference>
<keyword evidence="7" id="KW-1015">Disulfide bond</keyword>
<accession>A0ABQ9DTL4</accession>
<evidence type="ECO:0000313" key="16">
    <source>
        <dbReference type="Proteomes" id="UP001145742"/>
    </source>
</evidence>
<evidence type="ECO:0000256" key="9">
    <source>
        <dbReference type="ARBA" id="ARBA00023180"/>
    </source>
</evidence>
<keyword evidence="5" id="KW-1133">Transmembrane helix</keyword>
<feature type="domain" description="Fibronectin type-III" evidence="13">
    <location>
        <begin position="447"/>
        <end position="550"/>
    </location>
</feature>